<feature type="coiled-coil region" evidence="13">
    <location>
        <begin position="47"/>
        <end position="107"/>
    </location>
</feature>
<evidence type="ECO:0000256" key="8">
    <source>
        <dbReference type="ARBA" id="ARBA00023054"/>
    </source>
</evidence>
<reference evidence="16 17" key="1">
    <citation type="submission" date="2025-04" db="UniProtKB">
        <authorList>
            <consortium name="RefSeq"/>
        </authorList>
    </citation>
    <scope>IDENTIFICATION</scope>
    <source>
        <tissue evidence="16 17">Whole sample</tissue>
    </source>
</reference>
<protein>
    <recommendedName>
        <fullName evidence="5">Mitochondria-eating protein</fullName>
    </recommendedName>
    <alternativeName>
        <fullName evidence="12">Spermatogenesis-associated protein 18</fullName>
    </alternativeName>
</protein>
<keyword evidence="9" id="KW-0446">Lipid-binding</keyword>
<evidence type="ECO:0000256" key="11">
    <source>
        <dbReference type="ARBA" id="ARBA00023136"/>
    </source>
</evidence>
<evidence type="ECO:0000256" key="2">
    <source>
        <dbReference type="ARBA" id="ARBA00004305"/>
    </source>
</evidence>
<keyword evidence="7" id="KW-1000">Mitochondrion outer membrane</keyword>
<name>A0A8B8DC77_CRAVI</name>
<evidence type="ECO:0000313" key="15">
    <source>
        <dbReference type="Proteomes" id="UP000694844"/>
    </source>
</evidence>
<dbReference type="InterPro" id="IPR026169">
    <property type="entry name" value="MIEAP"/>
</dbReference>
<dbReference type="Proteomes" id="UP000694844">
    <property type="component" value="Chromosome 3"/>
</dbReference>
<dbReference type="PANTHER" id="PTHR21771">
    <property type="entry name" value="MITOCHONDRIA-EATING PROTEIN-RELATED"/>
    <property type="match status" value="1"/>
</dbReference>
<dbReference type="InterPro" id="IPR031981">
    <property type="entry name" value="MIEAP_C"/>
</dbReference>
<dbReference type="Pfam" id="PF16026">
    <property type="entry name" value="MIEAP"/>
    <property type="match status" value="1"/>
</dbReference>
<feature type="coiled-coil region" evidence="13">
    <location>
        <begin position="289"/>
        <end position="370"/>
    </location>
</feature>
<evidence type="ECO:0000256" key="1">
    <source>
        <dbReference type="ARBA" id="ARBA00004294"/>
    </source>
</evidence>
<evidence type="ECO:0000256" key="6">
    <source>
        <dbReference type="ARBA" id="ARBA00022490"/>
    </source>
</evidence>
<gene>
    <name evidence="16 17" type="primary">LOC111125797</name>
</gene>
<dbReference type="AlphaFoldDB" id="A0A8B8DC77"/>
<keyword evidence="8 13" id="KW-0175">Coiled coil</keyword>
<evidence type="ECO:0000256" key="3">
    <source>
        <dbReference type="ARBA" id="ARBA00004496"/>
    </source>
</evidence>
<dbReference type="PANTHER" id="PTHR21771:SF0">
    <property type="entry name" value="MITOCHONDRIA-EATING PROTEIN"/>
    <property type="match status" value="1"/>
</dbReference>
<evidence type="ECO:0000256" key="4">
    <source>
        <dbReference type="ARBA" id="ARBA00008233"/>
    </source>
</evidence>
<keyword evidence="11" id="KW-0472">Membrane</keyword>
<dbReference type="GO" id="GO:0035695">
    <property type="term" value="P:mitophagy by internal vacuole formation"/>
    <property type="evidence" value="ECO:0007669"/>
    <property type="project" value="TreeGrafter"/>
</dbReference>
<comment type="subcellular location">
    <subcellularLocation>
        <location evidence="3">Cytoplasm</location>
    </subcellularLocation>
    <subcellularLocation>
        <location evidence="2">Mitochondrion matrix</location>
    </subcellularLocation>
    <subcellularLocation>
        <location evidence="1">Mitochondrion outer membrane</location>
    </subcellularLocation>
</comment>
<evidence type="ECO:0000259" key="14">
    <source>
        <dbReference type="Pfam" id="PF16026"/>
    </source>
</evidence>
<sequence length="968" mass="115300">MYSIYLPDRTKSPVMATPQGRVFFNNYNRPTHRLCIRLKSKRTCKQCEKLSMEKRDLKYENNRLRNNVEQMLKDTETNIWKRVSNTLDELKKQNRRLEEMLANEQRKRFLGNISDRYVDMDTYVCYDPLDMLRKSADMERLLQEKDRETCNLKRRIIRDEIELKRLEELRTDAVCNVRKLQQRINELEWKLNKVTSGNLLDKLEEENEYLQKHNEYLVKETEVFNMKERCLQWEIARKEREIQNLRRQIDEEKLKYGKQQDTFLFNIKKLEEEKEKSTRLLTMSYEQEKRIIVTEKNQLQETIRILKNEKKKLQEDLADMKCMTGGTEMKSLQLEIQRNQTALRNFQEKIAEKERKNVELTRRIQMEIEEKDSVMETNEQQQRDIYSLKEKVRFLEQGMSRYTVEWSRSTDTEKELDQLRGKARDMEQDLVNQRESNKLNDTEKELNQLQLKMKNMEEEKIRLVEKLNRSSDKENKLITKIKEMDEEKEQQLKRSNAAENELDRLQSNLKQMEEQQLRLTEQLYRSNDTEKELHELQAMLTKKEEEKRKLERQLDILNDKEKETDGLRVIVESIEEEKTILERQLKEANYTEKELGQLRNKVENLKEENENLKRLLIDNTNELSKNTAALKTLEENNEKLTAENRHLLNAHVATEEENGDLVSRTRADKELKLLIREIEDKNVKIEQLQTEVRDFQMSSNKCEKELFTMKKQKDRLEEEICQLSNENTNLRKETVEVSRQKEDALERLSRLAGARLTHGNAAITDLSDTDRPTKIAEKFSELYDNAWTDAFEELDSTYHNEKETINVLLKILQEAYSFCVRTEQDYEDRIRRAVFTLADEREITTTDVAVQKALADLRISLGNECCSVIEEMFLSKLPSILRDIDVAACPKTKEYARQCASLCWRMRIREPPVFIRFEFRQGTSFNSDVLRKFTKTGGYLEFLVWPALYLHENGPLLAKGVAQPKLAP</sequence>
<evidence type="ECO:0000256" key="12">
    <source>
        <dbReference type="ARBA" id="ARBA00032687"/>
    </source>
</evidence>
<evidence type="ECO:0000256" key="5">
    <source>
        <dbReference type="ARBA" id="ARBA00019863"/>
    </source>
</evidence>
<feature type="coiled-coil region" evidence="13">
    <location>
        <begin position="163"/>
        <end position="262"/>
    </location>
</feature>
<dbReference type="KEGG" id="cvn:111125797"/>
<feature type="coiled-coil region" evidence="13">
    <location>
        <begin position="409"/>
        <end position="733"/>
    </location>
</feature>
<evidence type="ECO:0000256" key="10">
    <source>
        <dbReference type="ARBA" id="ARBA00023128"/>
    </source>
</evidence>
<keyword evidence="10" id="KW-0496">Mitochondrion</keyword>
<dbReference type="GO" id="GO:0035694">
    <property type="term" value="P:mitochondrial protein catabolic process"/>
    <property type="evidence" value="ECO:0007669"/>
    <property type="project" value="InterPro"/>
</dbReference>
<comment type="similarity">
    <text evidence="4">Belongs to the MIEAP family.</text>
</comment>
<dbReference type="OrthoDB" id="10610780at2759"/>
<keyword evidence="6" id="KW-0963">Cytoplasm</keyword>
<feature type="domain" description="Mitochondria-eating protein C-terminal" evidence="14">
    <location>
        <begin position="771"/>
        <end position="963"/>
    </location>
</feature>
<dbReference type="GeneID" id="111125797"/>
<proteinExistence type="inferred from homology"/>
<dbReference type="RefSeq" id="XP_022325633.1">
    <property type="nucleotide sequence ID" value="XM_022469925.1"/>
</dbReference>
<evidence type="ECO:0000256" key="9">
    <source>
        <dbReference type="ARBA" id="ARBA00023121"/>
    </source>
</evidence>
<keyword evidence="15" id="KW-1185">Reference proteome</keyword>
<organism evidence="15 16">
    <name type="scientific">Crassostrea virginica</name>
    <name type="common">Eastern oyster</name>
    <dbReference type="NCBI Taxonomy" id="6565"/>
    <lineage>
        <taxon>Eukaryota</taxon>
        <taxon>Metazoa</taxon>
        <taxon>Spiralia</taxon>
        <taxon>Lophotrochozoa</taxon>
        <taxon>Mollusca</taxon>
        <taxon>Bivalvia</taxon>
        <taxon>Autobranchia</taxon>
        <taxon>Pteriomorphia</taxon>
        <taxon>Ostreida</taxon>
        <taxon>Ostreoidea</taxon>
        <taxon>Ostreidae</taxon>
        <taxon>Crassostrea</taxon>
    </lineage>
</organism>
<evidence type="ECO:0000256" key="7">
    <source>
        <dbReference type="ARBA" id="ARBA00022787"/>
    </source>
</evidence>
<dbReference type="GO" id="GO:0005759">
    <property type="term" value="C:mitochondrial matrix"/>
    <property type="evidence" value="ECO:0007669"/>
    <property type="project" value="UniProtKB-SubCell"/>
</dbReference>
<accession>A0A8B8DC77</accession>
<evidence type="ECO:0000313" key="16">
    <source>
        <dbReference type="RefSeq" id="XP_022325633.1"/>
    </source>
</evidence>
<dbReference type="GO" id="GO:0005741">
    <property type="term" value="C:mitochondrial outer membrane"/>
    <property type="evidence" value="ECO:0007669"/>
    <property type="project" value="UniProtKB-SubCell"/>
</dbReference>
<evidence type="ECO:0000256" key="13">
    <source>
        <dbReference type="SAM" id="Coils"/>
    </source>
</evidence>
<dbReference type="GO" id="GO:0008289">
    <property type="term" value="F:lipid binding"/>
    <property type="evidence" value="ECO:0007669"/>
    <property type="project" value="UniProtKB-KW"/>
</dbReference>
<evidence type="ECO:0000313" key="17">
    <source>
        <dbReference type="RefSeq" id="XP_022325634.1"/>
    </source>
</evidence>
<dbReference type="RefSeq" id="XP_022325634.1">
    <property type="nucleotide sequence ID" value="XM_022469926.1"/>
</dbReference>